<dbReference type="GO" id="GO:0016491">
    <property type="term" value="F:oxidoreductase activity"/>
    <property type="evidence" value="ECO:0007669"/>
    <property type="project" value="UniProtKB-KW"/>
</dbReference>
<dbReference type="Proteomes" id="UP000320496">
    <property type="component" value="Chromosome"/>
</dbReference>
<keyword evidence="5" id="KW-0521">NADP</keyword>
<dbReference type="CDD" id="cd02135">
    <property type="entry name" value="YdjA-like"/>
    <property type="match status" value="1"/>
</dbReference>
<comment type="cofactor">
    <cofactor evidence="1">
        <name>FMN</name>
        <dbReference type="ChEBI" id="CHEBI:58210"/>
    </cofactor>
</comment>
<organism evidence="9 10">
    <name type="scientific">Maioricimonas rarisocia</name>
    <dbReference type="NCBI Taxonomy" id="2528026"/>
    <lineage>
        <taxon>Bacteria</taxon>
        <taxon>Pseudomonadati</taxon>
        <taxon>Planctomycetota</taxon>
        <taxon>Planctomycetia</taxon>
        <taxon>Planctomycetales</taxon>
        <taxon>Planctomycetaceae</taxon>
        <taxon>Maioricimonas</taxon>
    </lineage>
</organism>
<evidence type="ECO:0000313" key="9">
    <source>
        <dbReference type="EMBL" id="QDU37923.1"/>
    </source>
</evidence>
<comment type="similarity">
    <text evidence="2">Belongs to the nitroreductase family.</text>
</comment>
<keyword evidence="7" id="KW-0520">NAD</keyword>
<gene>
    <name evidence="9" type="primary">ydjA</name>
    <name evidence="9" type="ORF">Mal4_22420</name>
</gene>
<dbReference type="AlphaFoldDB" id="A0A517Z620"/>
<evidence type="ECO:0000256" key="6">
    <source>
        <dbReference type="ARBA" id="ARBA00023002"/>
    </source>
</evidence>
<dbReference type="EMBL" id="CP036275">
    <property type="protein sequence ID" value="QDU37923.1"/>
    <property type="molecule type" value="Genomic_DNA"/>
</dbReference>
<dbReference type="OrthoDB" id="9804207at2"/>
<accession>A0A517Z620</accession>
<protein>
    <submittedName>
        <fullName evidence="9">NAD(P)H nitroreductase YdjA</fullName>
        <ecNumber evidence="9">1.-.-.-</ecNumber>
    </submittedName>
</protein>
<keyword evidence="3" id="KW-0285">Flavoprotein</keyword>
<dbReference type="Pfam" id="PF00881">
    <property type="entry name" value="Nitroreductase"/>
    <property type="match status" value="1"/>
</dbReference>
<dbReference type="Gene3D" id="3.40.109.10">
    <property type="entry name" value="NADH Oxidase"/>
    <property type="match status" value="1"/>
</dbReference>
<evidence type="ECO:0000313" key="10">
    <source>
        <dbReference type="Proteomes" id="UP000320496"/>
    </source>
</evidence>
<dbReference type="InterPro" id="IPR026021">
    <property type="entry name" value="YdjA-like"/>
</dbReference>
<evidence type="ECO:0000256" key="2">
    <source>
        <dbReference type="ARBA" id="ARBA00007118"/>
    </source>
</evidence>
<sequence>MQSFTESGSPLAELIRGRRTINLFQPETPPLETVLQAIELARWAPNHKHTEPWRFHLIGPQTAGKIVDLNARLVTEAKGTEAGEAKRARWSAVPGWLAVTCVRSEEELRDEEDYAACCCAIQNLSLHLWEEGIGVKWSTGAVTRDPAFYELLDLDPRERRVVGLLWYGYPASVPEQRRRPVEEIVVELP</sequence>
<keyword evidence="4" id="KW-0288">FMN</keyword>
<keyword evidence="6 9" id="KW-0560">Oxidoreductase</keyword>
<reference evidence="9 10" key="1">
    <citation type="submission" date="2019-02" db="EMBL/GenBank/DDBJ databases">
        <title>Deep-cultivation of Planctomycetes and their phenomic and genomic characterization uncovers novel biology.</title>
        <authorList>
            <person name="Wiegand S."/>
            <person name="Jogler M."/>
            <person name="Boedeker C."/>
            <person name="Pinto D."/>
            <person name="Vollmers J."/>
            <person name="Rivas-Marin E."/>
            <person name="Kohn T."/>
            <person name="Peeters S.H."/>
            <person name="Heuer A."/>
            <person name="Rast P."/>
            <person name="Oberbeckmann S."/>
            <person name="Bunk B."/>
            <person name="Jeske O."/>
            <person name="Meyerdierks A."/>
            <person name="Storesund J.E."/>
            <person name="Kallscheuer N."/>
            <person name="Luecker S."/>
            <person name="Lage O.M."/>
            <person name="Pohl T."/>
            <person name="Merkel B.J."/>
            <person name="Hornburger P."/>
            <person name="Mueller R.-W."/>
            <person name="Bruemmer F."/>
            <person name="Labrenz M."/>
            <person name="Spormann A.M."/>
            <person name="Op den Camp H."/>
            <person name="Overmann J."/>
            <person name="Amann R."/>
            <person name="Jetten M.S.M."/>
            <person name="Mascher T."/>
            <person name="Medema M.H."/>
            <person name="Devos D.P."/>
            <person name="Kaster A.-K."/>
            <person name="Ovreas L."/>
            <person name="Rohde M."/>
            <person name="Galperin M.Y."/>
            <person name="Jogler C."/>
        </authorList>
    </citation>
    <scope>NUCLEOTIDE SEQUENCE [LARGE SCALE GENOMIC DNA]</scope>
    <source>
        <strain evidence="9 10">Mal4</strain>
    </source>
</reference>
<evidence type="ECO:0000259" key="8">
    <source>
        <dbReference type="Pfam" id="PF00881"/>
    </source>
</evidence>
<evidence type="ECO:0000256" key="4">
    <source>
        <dbReference type="ARBA" id="ARBA00022643"/>
    </source>
</evidence>
<dbReference type="PANTHER" id="PTHR43821:SF1">
    <property type="entry name" value="NAD(P)H NITROREDUCTASE YDJA-RELATED"/>
    <property type="match status" value="1"/>
</dbReference>
<dbReference type="PANTHER" id="PTHR43821">
    <property type="entry name" value="NAD(P)H NITROREDUCTASE YDJA-RELATED"/>
    <property type="match status" value="1"/>
</dbReference>
<dbReference type="InterPro" id="IPR000415">
    <property type="entry name" value="Nitroreductase-like"/>
</dbReference>
<keyword evidence="10" id="KW-1185">Reference proteome</keyword>
<feature type="domain" description="Nitroreductase" evidence="8">
    <location>
        <begin position="15"/>
        <end position="169"/>
    </location>
</feature>
<dbReference type="RefSeq" id="WP_145369230.1">
    <property type="nucleotide sequence ID" value="NZ_CP036275.1"/>
</dbReference>
<proteinExistence type="inferred from homology"/>
<dbReference type="EC" id="1.-.-.-" evidence="9"/>
<evidence type="ECO:0000256" key="1">
    <source>
        <dbReference type="ARBA" id="ARBA00001917"/>
    </source>
</evidence>
<evidence type="ECO:0000256" key="7">
    <source>
        <dbReference type="ARBA" id="ARBA00023027"/>
    </source>
</evidence>
<dbReference type="InterPro" id="IPR029479">
    <property type="entry name" value="Nitroreductase"/>
</dbReference>
<dbReference type="InterPro" id="IPR052530">
    <property type="entry name" value="NAD(P)H_nitroreductase"/>
</dbReference>
<evidence type="ECO:0000256" key="5">
    <source>
        <dbReference type="ARBA" id="ARBA00022857"/>
    </source>
</evidence>
<evidence type="ECO:0000256" key="3">
    <source>
        <dbReference type="ARBA" id="ARBA00022630"/>
    </source>
</evidence>
<dbReference type="KEGG" id="mri:Mal4_22420"/>
<dbReference type="SUPFAM" id="SSF55469">
    <property type="entry name" value="FMN-dependent nitroreductase-like"/>
    <property type="match status" value="1"/>
</dbReference>
<name>A0A517Z620_9PLAN</name>